<gene>
    <name evidence="1" type="ORF">F2Q69_00061526</name>
</gene>
<dbReference type="AlphaFoldDB" id="A0A8S9RFG1"/>
<name>A0A8S9RFG1_BRACR</name>
<proteinExistence type="predicted"/>
<protein>
    <submittedName>
        <fullName evidence="1">Uncharacterized protein</fullName>
    </submittedName>
</protein>
<organism evidence="1 2">
    <name type="scientific">Brassica cretica</name>
    <name type="common">Mustard</name>
    <dbReference type="NCBI Taxonomy" id="69181"/>
    <lineage>
        <taxon>Eukaryota</taxon>
        <taxon>Viridiplantae</taxon>
        <taxon>Streptophyta</taxon>
        <taxon>Embryophyta</taxon>
        <taxon>Tracheophyta</taxon>
        <taxon>Spermatophyta</taxon>
        <taxon>Magnoliopsida</taxon>
        <taxon>eudicotyledons</taxon>
        <taxon>Gunneridae</taxon>
        <taxon>Pentapetalae</taxon>
        <taxon>rosids</taxon>
        <taxon>malvids</taxon>
        <taxon>Brassicales</taxon>
        <taxon>Brassicaceae</taxon>
        <taxon>Brassiceae</taxon>
        <taxon>Brassica</taxon>
    </lineage>
</organism>
<sequence length="87" mass="10149">MLSAMDLEEFVSIDERRCKDVIKTLNEPNRNAELSKFVSFRSKNQKTLEMDRIAQRTGAGVALWASELMTWRPDDGHLHHAFKVHHR</sequence>
<evidence type="ECO:0000313" key="1">
    <source>
        <dbReference type="EMBL" id="KAF3571362.1"/>
    </source>
</evidence>
<dbReference type="Proteomes" id="UP000712600">
    <property type="component" value="Unassembled WGS sequence"/>
</dbReference>
<dbReference type="EMBL" id="QGKX02000095">
    <property type="protein sequence ID" value="KAF3571362.1"/>
    <property type="molecule type" value="Genomic_DNA"/>
</dbReference>
<evidence type="ECO:0000313" key="2">
    <source>
        <dbReference type="Proteomes" id="UP000712600"/>
    </source>
</evidence>
<comment type="caution">
    <text evidence="1">The sequence shown here is derived from an EMBL/GenBank/DDBJ whole genome shotgun (WGS) entry which is preliminary data.</text>
</comment>
<accession>A0A8S9RFG1</accession>
<reference evidence="1" key="1">
    <citation type="submission" date="2019-12" db="EMBL/GenBank/DDBJ databases">
        <title>Genome sequencing and annotation of Brassica cretica.</title>
        <authorList>
            <person name="Studholme D.J."/>
            <person name="Sarris P."/>
        </authorList>
    </citation>
    <scope>NUCLEOTIDE SEQUENCE</scope>
    <source>
        <strain evidence="1">PFS-109/04</strain>
        <tissue evidence="1">Leaf</tissue>
    </source>
</reference>